<reference evidence="13" key="1">
    <citation type="submission" date="2023-06" db="EMBL/GenBank/DDBJ databases">
        <title>Genome-scale phylogeny and comparative genomics of the fungal order Sordariales.</title>
        <authorList>
            <consortium name="Lawrence Berkeley National Laboratory"/>
            <person name="Hensen N."/>
            <person name="Bonometti L."/>
            <person name="Westerberg I."/>
            <person name="Brannstrom I.O."/>
            <person name="Guillou S."/>
            <person name="Cros-Aarteil S."/>
            <person name="Calhoun S."/>
            <person name="Haridas S."/>
            <person name="Kuo A."/>
            <person name="Mondo S."/>
            <person name="Pangilinan J."/>
            <person name="Riley R."/>
            <person name="Labutti K."/>
            <person name="Andreopoulos B."/>
            <person name="Lipzen A."/>
            <person name="Chen C."/>
            <person name="Yanf M."/>
            <person name="Daum C."/>
            <person name="Ng V."/>
            <person name="Clum A."/>
            <person name="Steindorff A."/>
            <person name="Ohm R."/>
            <person name="Martin F."/>
            <person name="Silar P."/>
            <person name="Natvig D."/>
            <person name="Lalanne C."/>
            <person name="Gautier V."/>
            <person name="Ament-Velasquez S.L."/>
            <person name="Kruys A."/>
            <person name="Hutchinson M.I."/>
            <person name="Powell A.J."/>
            <person name="Barry K."/>
            <person name="Miller A.N."/>
            <person name="Grigoriev I.V."/>
            <person name="Debuchy R."/>
            <person name="Gladieux P."/>
            <person name="Thoren M.H."/>
            <person name="Johannesson H."/>
        </authorList>
    </citation>
    <scope>NUCLEOTIDE SEQUENCE</scope>
    <source>
        <strain evidence="13">8032-3</strain>
    </source>
</reference>
<evidence type="ECO:0000256" key="11">
    <source>
        <dbReference type="SAM" id="Coils"/>
    </source>
</evidence>
<dbReference type="HAMAP" id="MF_00041">
    <property type="entry name" value="Cys_tRNA_synth"/>
    <property type="match status" value="1"/>
</dbReference>
<dbReference type="GO" id="GO:0006423">
    <property type="term" value="P:cysteinyl-tRNA aminoacylation"/>
    <property type="evidence" value="ECO:0007669"/>
    <property type="project" value="InterPro"/>
</dbReference>
<keyword evidence="11" id="KW-0175">Coiled coil</keyword>
<dbReference type="InterPro" id="IPR024909">
    <property type="entry name" value="Cys-tRNA/MSH_ligase"/>
</dbReference>
<evidence type="ECO:0000256" key="2">
    <source>
        <dbReference type="ARBA" id="ARBA00012832"/>
    </source>
</evidence>
<dbReference type="InterPro" id="IPR015803">
    <property type="entry name" value="Cys-tRNA-ligase"/>
</dbReference>
<gene>
    <name evidence="13" type="ORF">QBC33DRAFT_456804</name>
</gene>
<evidence type="ECO:0000256" key="6">
    <source>
        <dbReference type="ARBA" id="ARBA00022833"/>
    </source>
</evidence>
<dbReference type="GO" id="GO:0005737">
    <property type="term" value="C:cytoplasm"/>
    <property type="evidence" value="ECO:0007669"/>
    <property type="project" value="TreeGrafter"/>
</dbReference>
<dbReference type="GO" id="GO:0005524">
    <property type="term" value="F:ATP binding"/>
    <property type="evidence" value="ECO:0007669"/>
    <property type="project" value="UniProtKB-KW"/>
</dbReference>
<evidence type="ECO:0000256" key="4">
    <source>
        <dbReference type="ARBA" id="ARBA00022723"/>
    </source>
</evidence>
<dbReference type="GO" id="GO:0046872">
    <property type="term" value="F:metal ion binding"/>
    <property type="evidence" value="ECO:0007669"/>
    <property type="project" value="UniProtKB-KW"/>
</dbReference>
<evidence type="ECO:0000256" key="10">
    <source>
        <dbReference type="ARBA" id="ARBA00031499"/>
    </source>
</evidence>
<dbReference type="Gene3D" id="1.20.120.1910">
    <property type="entry name" value="Cysteine-tRNA ligase, C-terminal anti-codon recognition domain"/>
    <property type="match status" value="1"/>
</dbReference>
<comment type="caution">
    <text evidence="13">The sequence shown here is derived from an EMBL/GenBank/DDBJ whole genome shotgun (WGS) entry which is preliminary data.</text>
</comment>
<dbReference type="InterPro" id="IPR032678">
    <property type="entry name" value="tRNA-synt_1_cat_dom"/>
</dbReference>
<dbReference type="GO" id="GO:0004817">
    <property type="term" value="F:cysteine-tRNA ligase activity"/>
    <property type="evidence" value="ECO:0007669"/>
    <property type="project" value="UniProtKB-EC"/>
</dbReference>
<feature type="coiled-coil region" evidence="11">
    <location>
        <begin position="722"/>
        <end position="756"/>
    </location>
</feature>
<keyword evidence="3 13" id="KW-0436">Ligase</keyword>
<dbReference type="Proteomes" id="UP001244011">
    <property type="component" value="Unassembled WGS sequence"/>
</dbReference>
<dbReference type="EC" id="6.1.1.16" evidence="2"/>
<comment type="cofactor">
    <cofactor evidence="1">
        <name>Zn(2+)</name>
        <dbReference type="ChEBI" id="CHEBI:29105"/>
    </cofactor>
</comment>
<organism evidence="13 14">
    <name type="scientific">Phialemonium atrogriseum</name>
    <dbReference type="NCBI Taxonomy" id="1093897"/>
    <lineage>
        <taxon>Eukaryota</taxon>
        <taxon>Fungi</taxon>
        <taxon>Dikarya</taxon>
        <taxon>Ascomycota</taxon>
        <taxon>Pezizomycotina</taxon>
        <taxon>Sordariomycetes</taxon>
        <taxon>Sordariomycetidae</taxon>
        <taxon>Cephalothecales</taxon>
        <taxon>Cephalothecaceae</taxon>
        <taxon>Phialemonium</taxon>
    </lineage>
</organism>
<dbReference type="RefSeq" id="XP_060280882.1">
    <property type="nucleotide sequence ID" value="XM_060424824.1"/>
</dbReference>
<dbReference type="PANTHER" id="PTHR10890:SF3">
    <property type="entry name" value="CYSTEINE--TRNA LIGASE, CYTOPLASMIC"/>
    <property type="match status" value="1"/>
</dbReference>
<proteinExistence type="inferred from homology"/>
<dbReference type="GeneID" id="85308011"/>
<dbReference type="AlphaFoldDB" id="A0AAJ0FJP4"/>
<evidence type="ECO:0000256" key="3">
    <source>
        <dbReference type="ARBA" id="ARBA00022598"/>
    </source>
</evidence>
<evidence type="ECO:0000259" key="12">
    <source>
        <dbReference type="Pfam" id="PF01406"/>
    </source>
</evidence>
<dbReference type="PANTHER" id="PTHR10890">
    <property type="entry name" value="CYSTEINYL-TRNA SYNTHETASE"/>
    <property type="match status" value="1"/>
</dbReference>
<keyword evidence="5" id="KW-0547">Nucleotide-binding</keyword>
<keyword evidence="8" id="KW-0648">Protein biosynthesis</keyword>
<evidence type="ECO:0000313" key="13">
    <source>
        <dbReference type="EMBL" id="KAK1764669.1"/>
    </source>
</evidence>
<evidence type="ECO:0000256" key="7">
    <source>
        <dbReference type="ARBA" id="ARBA00022840"/>
    </source>
</evidence>
<dbReference type="NCBIfam" id="TIGR00435">
    <property type="entry name" value="cysS"/>
    <property type="match status" value="1"/>
</dbReference>
<accession>A0AAJ0FJP4</accession>
<dbReference type="InterPro" id="IPR014729">
    <property type="entry name" value="Rossmann-like_a/b/a_fold"/>
</dbReference>
<keyword evidence="4" id="KW-0479">Metal-binding</keyword>
<keyword evidence="14" id="KW-1185">Reference proteome</keyword>
<sequence>MASKARELQPHWELPQASSQARFPSLQVYNSLTRTKNQFVPVASDAVTWYTCGPTVYDDAHLGHARNYVSTDILRRILRDYFGFRVKFVMNITDVDDKIILRGRQQHLFEQFKRDHDAQADGPTSASVLEITRTAFQQYVQKNLPLLPPDVTPEGYNTVVGKYYRRVLDGQALEEGAVAGDKEGKLKVHLKTAASAAEALQNAPGLSQFLTQAEDILLPYLDSLHGSDIDSKDHSIFTKLTRKFENRFSEDMQSLNVLEPDVITRVTEYMPEIVNFVAKIIENGFAYQTSDGSVYFDIEAFERAGHFYARLEPSNKSNKELQDDGEGSLSKSSLKRNDNHFALWKASKPGEPSWPSPWGEGRPGWHIECSAMASEVLGKVIDLHSGGSDLRFPHHDNELAQSEAYWSASGNTRVQWVNYFLHTGHLGIQGMKARQMSKSLKNFTTIREALLRPEWTPRSLRVCFLLSSWADTIEVTEELLKATTSWESKLNNFFLKSLEAARTRDGVSAVDGTRKTSPADQQLLDAFDKAKKELDAALSDSFNTPAAMRVLSDLITEYNLAQDPSDDVLLTLSRWITRIVTIFGLDSEGDLLQADRLAWSGLEIPTQARPYVYPASKLRNKVRELARSGSLDYAVIAQHVDEARLPTAQATAPANAQPYVQVLEDFRKDTGRLVEVKASAKDFLLLCDQLRDTHLWNLDIYLEDRDPPLPALVRPVDRSLRNARAAGENAAAAKKAAKLQREAEDAEKKRLLGEKAKVSHLQMFQTSEFSEWDADGVPVKDASGKEVSKSRRKKLVKEWEKQKAMHEEWLAGQPKI</sequence>
<evidence type="ECO:0000256" key="1">
    <source>
        <dbReference type="ARBA" id="ARBA00001947"/>
    </source>
</evidence>
<evidence type="ECO:0000256" key="9">
    <source>
        <dbReference type="ARBA" id="ARBA00023146"/>
    </source>
</evidence>
<evidence type="ECO:0000256" key="8">
    <source>
        <dbReference type="ARBA" id="ARBA00022917"/>
    </source>
</evidence>
<evidence type="ECO:0000256" key="5">
    <source>
        <dbReference type="ARBA" id="ARBA00022741"/>
    </source>
</evidence>
<keyword evidence="6" id="KW-0862">Zinc</keyword>
<name>A0AAJ0FJP4_9PEZI</name>
<keyword evidence="7" id="KW-0067">ATP-binding</keyword>
<dbReference type="PRINTS" id="PR00983">
    <property type="entry name" value="TRNASYNTHCYS"/>
</dbReference>
<keyword evidence="9" id="KW-0030">Aminoacyl-tRNA synthetase</keyword>
<dbReference type="Pfam" id="PF01406">
    <property type="entry name" value="tRNA-synt_1e"/>
    <property type="match status" value="1"/>
</dbReference>
<dbReference type="SUPFAM" id="SSF47323">
    <property type="entry name" value="Anticodon-binding domain of a subclass of class I aminoacyl-tRNA synthetases"/>
    <property type="match status" value="1"/>
</dbReference>
<feature type="domain" description="tRNA synthetases class I catalytic" evidence="12">
    <location>
        <begin position="39"/>
        <end position="484"/>
    </location>
</feature>
<dbReference type="Gene3D" id="3.40.50.620">
    <property type="entry name" value="HUPs"/>
    <property type="match status" value="2"/>
</dbReference>
<dbReference type="SUPFAM" id="SSF52374">
    <property type="entry name" value="Nucleotidylyl transferase"/>
    <property type="match status" value="1"/>
</dbReference>
<dbReference type="CDD" id="cd00672">
    <property type="entry name" value="CysRS_core"/>
    <property type="match status" value="1"/>
</dbReference>
<dbReference type="InterPro" id="IPR009080">
    <property type="entry name" value="tRNAsynth_Ia_anticodon-bd"/>
</dbReference>
<dbReference type="EMBL" id="MU839019">
    <property type="protein sequence ID" value="KAK1764669.1"/>
    <property type="molecule type" value="Genomic_DNA"/>
</dbReference>
<protein>
    <recommendedName>
        <fullName evidence="2">cysteine--tRNA ligase</fullName>
        <ecNumber evidence="2">6.1.1.16</ecNumber>
    </recommendedName>
    <alternativeName>
        <fullName evidence="10">Cysteinyl-tRNA synthetase</fullName>
    </alternativeName>
</protein>
<evidence type="ECO:0000313" key="14">
    <source>
        <dbReference type="Proteomes" id="UP001244011"/>
    </source>
</evidence>